<organism evidence="1 2">
    <name type="scientific">Paenibacillus uliginis N3/975</name>
    <dbReference type="NCBI Taxonomy" id="1313296"/>
    <lineage>
        <taxon>Bacteria</taxon>
        <taxon>Bacillati</taxon>
        <taxon>Bacillota</taxon>
        <taxon>Bacilli</taxon>
        <taxon>Bacillales</taxon>
        <taxon>Paenibacillaceae</taxon>
        <taxon>Paenibacillus</taxon>
    </lineage>
</organism>
<name>A0A1X7HMJ9_9BACL</name>
<dbReference type="AlphaFoldDB" id="A0A1X7HMJ9"/>
<dbReference type="EMBL" id="LT840184">
    <property type="protein sequence ID" value="SMF89481.1"/>
    <property type="molecule type" value="Genomic_DNA"/>
</dbReference>
<dbReference type="InterPro" id="IPR036412">
    <property type="entry name" value="HAD-like_sf"/>
</dbReference>
<dbReference type="InterPro" id="IPR036514">
    <property type="entry name" value="SGNH_hydro_sf"/>
</dbReference>
<evidence type="ECO:0000313" key="2">
    <source>
        <dbReference type="Proteomes" id="UP000192940"/>
    </source>
</evidence>
<dbReference type="InterPro" id="IPR010033">
    <property type="entry name" value="HAD_SF_ppase_IIIC"/>
</dbReference>
<dbReference type="Gene3D" id="3.40.50.1000">
    <property type="entry name" value="HAD superfamily/HAD-like"/>
    <property type="match status" value="1"/>
</dbReference>
<dbReference type="RefSeq" id="WP_208915387.1">
    <property type="nucleotide sequence ID" value="NZ_LT840184.1"/>
</dbReference>
<accession>A0A1X7HMJ9</accession>
<dbReference type="STRING" id="1313296.SAMN05661091_4666"/>
<reference evidence="1 2" key="1">
    <citation type="submission" date="2017-04" db="EMBL/GenBank/DDBJ databases">
        <authorList>
            <person name="Afonso C.L."/>
            <person name="Miller P.J."/>
            <person name="Scott M.A."/>
            <person name="Spackman E."/>
            <person name="Goraichik I."/>
            <person name="Dimitrov K.M."/>
            <person name="Suarez D.L."/>
            <person name="Swayne D.E."/>
        </authorList>
    </citation>
    <scope>NUCLEOTIDE SEQUENCE [LARGE SCALE GENOMIC DNA]</scope>
    <source>
        <strain evidence="1 2">N3/975</strain>
    </source>
</reference>
<protein>
    <submittedName>
        <fullName evidence="1">HAD-superfamily phosphatase, subfamily IIIC/FkbH-like domain-containing protein</fullName>
    </submittedName>
</protein>
<proteinExistence type="predicted"/>
<dbReference type="InterPro" id="IPR023214">
    <property type="entry name" value="HAD_sf"/>
</dbReference>
<evidence type="ECO:0000313" key="1">
    <source>
        <dbReference type="EMBL" id="SMF89481.1"/>
    </source>
</evidence>
<sequence length="569" mass="64852">MNHVLTYLDLADSLLCSIPTRAQIAGSPKLASRQTFQIRVDRTMPFEFIANLMPPFCRLWEADVDFDYSDYDAALTGFGGDLKADVFIIWMDWRIYLKSMTAQKSVHWLQERIEKLRDVTNKPIWVNNWPESLGVKDTLFSFSASDKGWFRNLNAHISELIEQNTGCVLIDLAALVQEGSDSFYDYRNEEISNYPFSNEATIIISRHLGVHLLPATFSPRLKAIALDLDDTLYNGVLGEEGAERVSLTEGHHLLQRLLLRLKQSGILLTLCSRNEEQDVKALFGKRDDFPLKWDDFAAVCANWRTKTENLDQLAQILNIDPSAFLFVDDNPAELIKMAATRPEVHLLRAKRNGQATMNGLCHYPGLYQLHPDDAALSRTTDIQANQRRERIRQEASDYNAYLDSLEMRITVYENDPSHVKRLYELSRKTNQFNLALRRMTESEVNEVMDINHYLSVTISLSDVLSDSGIIGAFVCRIEGEQGQLIETLFSCRALGREIETVTFAWVLEQLITRGVQHLNIDTIQGPRNAPALDWLKRFVGDSPEPQSLKDLLMRVKAACRDHPAKVEVN</sequence>
<dbReference type="InterPro" id="IPR010037">
    <property type="entry name" value="FkbH_domain"/>
</dbReference>
<dbReference type="NCBIfam" id="TIGR01686">
    <property type="entry name" value="FkbH"/>
    <property type="match status" value="1"/>
</dbReference>
<gene>
    <name evidence="1" type="ORF">SAMN05661091_4666</name>
</gene>
<dbReference type="Gene3D" id="3.40.50.1110">
    <property type="entry name" value="SGNH hydrolase"/>
    <property type="match status" value="1"/>
</dbReference>
<dbReference type="SUPFAM" id="SSF56784">
    <property type="entry name" value="HAD-like"/>
    <property type="match status" value="1"/>
</dbReference>
<dbReference type="Proteomes" id="UP000192940">
    <property type="component" value="Chromosome I"/>
</dbReference>
<dbReference type="NCBIfam" id="TIGR01681">
    <property type="entry name" value="HAD-SF-IIIC"/>
    <property type="match status" value="1"/>
</dbReference>
<keyword evidence="2" id="KW-1185">Reference proteome</keyword>